<dbReference type="RefSeq" id="XP_030542249.1">
    <property type="nucleotide sequence ID" value="XM_030686389.1"/>
</dbReference>
<keyword evidence="2" id="KW-1185">Reference proteome</keyword>
<feature type="compositionally biased region" description="Basic and acidic residues" evidence="1">
    <location>
        <begin position="422"/>
        <end position="431"/>
    </location>
</feature>
<evidence type="ECO:0000313" key="4">
    <source>
        <dbReference type="RefSeq" id="XP_030542249.1"/>
    </source>
</evidence>
<dbReference type="OrthoDB" id="1892805at2759"/>
<evidence type="ECO:0000313" key="3">
    <source>
        <dbReference type="RefSeq" id="XP_030542248.1"/>
    </source>
</evidence>
<proteinExistence type="predicted"/>
<feature type="compositionally biased region" description="Polar residues" evidence="1">
    <location>
        <begin position="319"/>
        <end position="328"/>
    </location>
</feature>
<dbReference type="GeneID" id="115749534"/>
<name>A0A8B8Q596_9MYRT</name>
<evidence type="ECO:0000313" key="6">
    <source>
        <dbReference type="RefSeq" id="XP_048138418.1"/>
    </source>
</evidence>
<reference evidence="3 4" key="1">
    <citation type="submission" date="2025-04" db="UniProtKB">
        <authorList>
            <consortium name="RefSeq"/>
        </authorList>
    </citation>
    <scope>IDENTIFICATION</scope>
    <source>
        <tissue evidence="6">Leaf</tissue>
    </source>
</reference>
<protein>
    <submittedName>
        <fullName evidence="3 4">TITAN-like protein isoform X1</fullName>
    </submittedName>
</protein>
<evidence type="ECO:0000313" key="5">
    <source>
        <dbReference type="RefSeq" id="XP_030542250.1"/>
    </source>
</evidence>
<dbReference type="InterPro" id="IPR028015">
    <property type="entry name" value="CCDC84-like"/>
</dbReference>
<dbReference type="Pfam" id="PF14968">
    <property type="entry name" value="CCDC84"/>
    <property type="match status" value="1"/>
</dbReference>
<feature type="compositionally biased region" description="Polar residues" evidence="1">
    <location>
        <begin position="350"/>
        <end position="363"/>
    </location>
</feature>
<feature type="compositionally biased region" description="Basic and acidic residues" evidence="1">
    <location>
        <begin position="339"/>
        <end position="349"/>
    </location>
</feature>
<feature type="region of interest" description="Disordered" evidence="1">
    <location>
        <begin position="422"/>
        <end position="444"/>
    </location>
</feature>
<sequence length="459" mass="51891">MGGNYSPRRKPNPNSDPAVPITNTKKRTAAVATTKRKSGFEFCKVCKLNHDKGQRHKYFPNHKRSLSEYLNRFLSKLDDVRYFLDNPSPLRPEHVSRNRLWCVFCDIDVEELDSSFACGNAINHLAGADHLKNLKHFIWKYGGAMDHLDDFRILDDDVAKWEKKCETLKKEVALSGEGSHGPICVLSNDIQNEQNYGIVENFSNNSVYHRHENFLNAVMPLQYYTNEYQISQTGPNGVPYTCGASHTSTFSLPMEKDPEVFLQSSSGSTGNGSMRCSSLYRDTNKNFVSSGFIGDSVGGMMNGDSSYQGLQLLTEISSSSQGDVQGNVHSGAPPPWLDASEKSQTDNHRQLPSVSLISPSNKPGKSKKLNPKRVGAAWAERRKIEMEMERRGEIIKNCNDAEWLPNFGRVWQAGSRKESRKEYEMEKRKLPSVETQPEMPTDVQPYISKRMRCKQMRFG</sequence>
<dbReference type="RefSeq" id="XP_048138418.1">
    <property type="nucleotide sequence ID" value="XM_048282461.1"/>
</dbReference>
<feature type="region of interest" description="Disordered" evidence="1">
    <location>
        <begin position="1"/>
        <end position="22"/>
    </location>
</feature>
<dbReference type="AlphaFoldDB" id="A0A8B8Q596"/>
<evidence type="ECO:0000313" key="2">
    <source>
        <dbReference type="Proteomes" id="UP000827889"/>
    </source>
</evidence>
<dbReference type="PANTHER" id="PTHR31198:SF1">
    <property type="entry name" value="CENTROSOMAL AT-AC SPLICING FACTOR"/>
    <property type="match status" value="1"/>
</dbReference>
<organism evidence="2 5">
    <name type="scientific">Rhodamnia argentea</name>
    <dbReference type="NCBI Taxonomy" id="178133"/>
    <lineage>
        <taxon>Eukaryota</taxon>
        <taxon>Viridiplantae</taxon>
        <taxon>Streptophyta</taxon>
        <taxon>Embryophyta</taxon>
        <taxon>Tracheophyta</taxon>
        <taxon>Spermatophyta</taxon>
        <taxon>Magnoliopsida</taxon>
        <taxon>eudicotyledons</taxon>
        <taxon>Gunneridae</taxon>
        <taxon>Pentapetalae</taxon>
        <taxon>rosids</taxon>
        <taxon>malvids</taxon>
        <taxon>Myrtales</taxon>
        <taxon>Myrtaceae</taxon>
        <taxon>Myrtoideae</taxon>
        <taxon>Myrteae</taxon>
        <taxon>Australasian group</taxon>
        <taxon>Rhodamnia</taxon>
    </lineage>
</organism>
<gene>
    <name evidence="3 4 5 6" type="primary">LOC115749534</name>
</gene>
<evidence type="ECO:0000256" key="1">
    <source>
        <dbReference type="SAM" id="MobiDB-lite"/>
    </source>
</evidence>
<dbReference type="Proteomes" id="UP000827889">
    <property type="component" value="Chromosome 7"/>
</dbReference>
<dbReference type="RefSeq" id="XP_030542248.1">
    <property type="nucleotide sequence ID" value="XM_030686388.1"/>
</dbReference>
<feature type="region of interest" description="Disordered" evidence="1">
    <location>
        <begin position="319"/>
        <end position="372"/>
    </location>
</feature>
<accession>A0A8B8Q596</accession>
<dbReference type="KEGG" id="rarg:115749534"/>
<dbReference type="RefSeq" id="XP_030542250.1">
    <property type="nucleotide sequence ID" value="XM_030686390.1"/>
</dbReference>
<dbReference type="PANTHER" id="PTHR31198">
    <property type="entry name" value="COILED-COIL DOMAIN-CONTAINING PROTEIN 84"/>
    <property type="match status" value="1"/>
</dbReference>